<evidence type="ECO:0000256" key="1">
    <source>
        <dbReference type="ARBA" id="ARBA00023015"/>
    </source>
</evidence>
<feature type="domain" description="HTH iclR-type" evidence="4">
    <location>
        <begin position="12"/>
        <end position="73"/>
    </location>
</feature>
<feature type="domain" description="IclR-ED" evidence="5">
    <location>
        <begin position="74"/>
        <end position="259"/>
    </location>
</feature>
<sequence>MLIMNDSSPESVASVLKVFGILEALSESKDIAISELSQKVMMPKSTAYRFLQTMKSLGYVNQEEDSDKYSLNLKLLDLGNRVLYHQNFLAIADLEMRKLRDKTKETIHLAVREGDQIIYINKVASEQYSLCLTSKIGNQATVHASGLGKVLLAWLDDESKKSLVDGIDFVQYTPKTITSKEAFFAELDEVKRLGYGKDDEESELGLRCFAVPIYNRLGNIIAALSLSTSIFRCSTEEDEAKLVSEISQAAAKISELIGYNKQSKSSD</sequence>
<dbReference type="SMART" id="SM00346">
    <property type="entry name" value="HTH_ICLR"/>
    <property type="match status" value="1"/>
</dbReference>
<evidence type="ECO:0000313" key="8">
    <source>
        <dbReference type="Proteomes" id="UP000194800"/>
    </source>
</evidence>
<dbReference type="PROSITE" id="PS51078">
    <property type="entry name" value="ICLR_ED"/>
    <property type="match status" value="1"/>
</dbReference>
<dbReference type="GO" id="GO:0003677">
    <property type="term" value="F:DNA binding"/>
    <property type="evidence" value="ECO:0007669"/>
    <property type="project" value="UniProtKB-KW"/>
</dbReference>
<evidence type="ECO:0000259" key="5">
    <source>
        <dbReference type="PROSITE" id="PS51078"/>
    </source>
</evidence>
<organism evidence="6 9">
    <name type="scientific">Gilliamella apicola</name>
    <dbReference type="NCBI Taxonomy" id="1196095"/>
    <lineage>
        <taxon>Bacteria</taxon>
        <taxon>Pseudomonadati</taxon>
        <taxon>Pseudomonadota</taxon>
        <taxon>Gammaproteobacteria</taxon>
        <taxon>Orbales</taxon>
        <taxon>Orbaceae</taxon>
        <taxon>Gilliamella</taxon>
    </lineage>
</organism>
<dbReference type="InterPro" id="IPR005471">
    <property type="entry name" value="Tscrpt_reg_IclR_N"/>
</dbReference>
<dbReference type="Pfam" id="PF09339">
    <property type="entry name" value="HTH_IclR"/>
    <property type="match status" value="1"/>
</dbReference>
<dbReference type="InterPro" id="IPR014757">
    <property type="entry name" value="Tscrpt_reg_IclR_C"/>
</dbReference>
<dbReference type="NCBIfam" id="NF011671">
    <property type="entry name" value="PRK15090.1"/>
    <property type="match status" value="1"/>
</dbReference>
<dbReference type="Pfam" id="PF01614">
    <property type="entry name" value="IclR_C"/>
    <property type="match status" value="1"/>
</dbReference>
<dbReference type="InterPro" id="IPR036388">
    <property type="entry name" value="WH-like_DNA-bd_sf"/>
</dbReference>
<dbReference type="InterPro" id="IPR050707">
    <property type="entry name" value="HTH_MetabolicPath_Reg"/>
</dbReference>
<keyword evidence="3" id="KW-0804">Transcription</keyword>
<protein>
    <submittedName>
        <fullName evidence="6">DNA-binding transcriptional regulator KdgR</fullName>
    </submittedName>
</protein>
<dbReference type="SUPFAM" id="SSF55781">
    <property type="entry name" value="GAF domain-like"/>
    <property type="match status" value="1"/>
</dbReference>
<dbReference type="PROSITE" id="PS51077">
    <property type="entry name" value="HTH_ICLR"/>
    <property type="match status" value="1"/>
</dbReference>
<evidence type="ECO:0000256" key="3">
    <source>
        <dbReference type="ARBA" id="ARBA00023163"/>
    </source>
</evidence>
<evidence type="ECO:0000259" key="4">
    <source>
        <dbReference type="PROSITE" id="PS51077"/>
    </source>
</evidence>
<dbReference type="SUPFAM" id="SSF46785">
    <property type="entry name" value="Winged helix' DNA-binding domain"/>
    <property type="match status" value="1"/>
</dbReference>
<dbReference type="Proteomes" id="UP000194800">
    <property type="component" value="Unassembled WGS sequence"/>
</dbReference>
<accession>A0A242NM23</accession>
<dbReference type="EMBL" id="NARP01000002">
    <property type="protein sequence ID" value="OTQ01508.1"/>
    <property type="molecule type" value="Genomic_DNA"/>
</dbReference>
<name>A0A242NM23_9GAMM</name>
<dbReference type="InterPro" id="IPR029016">
    <property type="entry name" value="GAF-like_dom_sf"/>
</dbReference>
<evidence type="ECO:0000313" key="9">
    <source>
        <dbReference type="Proteomes" id="UP000194977"/>
    </source>
</evidence>
<dbReference type="PANTHER" id="PTHR30136">
    <property type="entry name" value="HELIX-TURN-HELIX TRANSCRIPTIONAL REGULATOR, ICLR FAMILY"/>
    <property type="match status" value="1"/>
</dbReference>
<dbReference type="InterPro" id="IPR036390">
    <property type="entry name" value="WH_DNA-bd_sf"/>
</dbReference>
<evidence type="ECO:0000256" key="2">
    <source>
        <dbReference type="ARBA" id="ARBA00023125"/>
    </source>
</evidence>
<reference evidence="8 9" key="1">
    <citation type="submission" date="2017-03" db="EMBL/GenBank/DDBJ databases">
        <title>Comparative genomics of honeybee gut symbionts reveal geographically distinct and subgroup specific antibiotic resistance.</title>
        <authorList>
            <person name="Ludvigsen J."/>
            <person name="Porcellato D."/>
            <person name="Labee-Lund T.M."/>
            <person name="Amdam G.V."/>
            <person name="Rudi K."/>
        </authorList>
    </citation>
    <scope>NUCLEOTIDE SEQUENCE [LARGE SCALE GENOMIC DNA]</scope>
    <source>
        <strain evidence="6 9">A-7-12</strain>
        <strain evidence="7 8">A-9-12</strain>
    </source>
</reference>
<keyword evidence="2 6" id="KW-0238">DNA-binding</keyword>
<keyword evidence="1" id="KW-0805">Transcription regulation</keyword>
<evidence type="ECO:0000313" key="6">
    <source>
        <dbReference type="EMBL" id="OTQ01508.1"/>
    </source>
</evidence>
<dbReference type="GO" id="GO:0003700">
    <property type="term" value="F:DNA-binding transcription factor activity"/>
    <property type="evidence" value="ECO:0007669"/>
    <property type="project" value="TreeGrafter"/>
</dbReference>
<dbReference type="AlphaFoldDB" id="A0A242NM23"/>
<comment type="caution">
    <text evidence="6">The sequence shown here is derived from an EMBL/GenBank/DDBJ whole genome shotgun (WGS) entry which is preliminary data.</text>
</comment>
<dbReference type="PANTHER" id="PTHR30136:SF7">
    <property type="entry name" value="HTH-TYPE TRANSCRIPTIONAL REGULATOR KDGR-RELATED"/>
    <property type="match status" value="1"/>
</dbReference>
<dbReference type="Proteomes" id="UP000194977">
    <property type="component" value="Unassembled WGS sequence"/>
</dbReference>
<dbReference type="Gene3D" id="1.10.10.10">
    <property type="entry name" value="Winged helix-like DNA-binding domain superfamily/Winged helix DNA-binding domain"/>
    <property type="match status" value="1"/>
</dbReference>
<proteinExistence type="predicted"/>
<dbReference type="GO" id="GO:0045892">
    <property type="term" value="P:negative regulation of DNA-templated transcription"/>
    <property type="evidence" value="ECO:0007669"/>
    <property type="project" value="TreeGrafter"/>
</dbReference>
<gene>
    <name evidence="7" type="ORF">B6C91_09075</name>
    <name evidence="6" type="ORF">B6D08_01215</name>
</gene>
<dbReference type="EMBL" id="NART01000041">
    <property type="protein sequence ID" value="OTQ09450.1"/>
    <property type="molecule type" value="Genomic_DNA"/>
</dbReference>
<keyword evidence="8" id="KW-1185">Reference proteome</keyword>
<evidence type="ECO:0000313" key="7">
    <source>
        <dbReference type="EMBL" id="OTQ09450.1"/>
    </source>
</evidence>
<dbReference type="Gene3D" id="3.30.450.40">
    <property type="match status" value="1"/>
</dbReference>